<dbReference type="Gene3D" id="1.10.150.130">
    <property type="match status" value="1"/>
</dbReference>
<protein>
    <submittedName>
        <fullName evidence="4">Uncharacterized protein</fullName>
    </submittedName>
</protein>
<evidence type="ECO:0000256" key="2">
    <source>
        <dbReference type="SAM" id="Coils"/>
    </source>
</evidence>
<gene>
    <name evidence="4" type="ORF">TRAPUB_5854</name>
</gene>
<dbReference type="SUPFAM" id="SSF47823">
    <property type="entry name" value="lambda integrase-like, N-terminal domain"/>
    <property type="match status" value="1"/>
</dbReference>
<feature type="region of interest" description="Disordered" evidence="3">
    <location>
        <begin position="558"/>
        <end position="583"/>
    </location>
</feature>
<reference evidence="4 5" key="1">
    <citation type="submission" date="2016-10" db="EMBL/GenBank/DDBJ databases">
        <title>Genome sequence of the basidiomycete white-rot fungus Trametes pubescens.</title>
        <authorList>
            <person name="Makela M.R."/>
            <person name="Granchi Z."/>
            <person name="Peng M."/>
            <person name="De Vries R.P."/>
            <person name="Grigoriev I."/>
            <person name="Riley R."/>
            <person name="Hilden K."/>
        </authorList>
    </citation>
    <scope>NUCLEOTIDE SEQUENCE [LARGE SCALE GENOMIC DNA]</scope>
    <source>
        <strain evidence="4 5">FBCC735</strain>
    </source>
</reference>
<dbReference type="EMBL" id="MNAD01001612">
    <property type="protein sequence ID" value="OJT03435.1"/>
    <property type="molecule type" value="Genomic_DNA"/>
</dbReference>
<feature type="compositionally biased region" description="Polar residues" evidence="3">
    <location>
        <begin position="327"/>
        <end position="341"/>
    </location>
</feature>
<evidence type="ECO:0000313" key="5">
    <source>
        <dbReference type="Proteomes" id="UP000184267"/>
    </source>
</evidence>
<evidence type="ECO:0000256" key="3">
    <source>
        <dbReference type="SAM" id="MobiDB-lite"/>
    </source>
</evidence>
<dbReference type="GO" id="GO:0003677">
    <property type="term" value="F:DNA binding"/>
    <property type="evidence" value="ECO:0007669"/>
    <property type="project" value="UniProtKB-KW"/>
</dbReference>
<feature type="region of interest" description="Disordered" evidence="3">
    <location>
        <begin position="413"/>
        <end position="491"/>
    </location>
</feature>
<dbReference type="PANTHER" id="PTHR15276">
    <property type="entry name" value="H4 D10S170 PROTEIN-RELATED"/>
    <property type="match status" value="1"/>
</dbReference>
<feature type="coiled-coil region" evidence="2">
    <location>
        <begin position="360"/>
        <end position="387"/>
    </location>
</feature>
<dbReference type="STRING" id="154538.A0A1M2V779"/>
<dbReference type="InterPro" id="IPR019152">
    <property type="entry name" value="DUF2046"/>
</dbReference>
<feature type="region of interest" description="Disordered" evidence="3">
    <location>
        <begin position="309"/>
        <end position="348"/>
    </location>
</feature>
<dbReference type="PANTHER" id="PTHR15276:SF0">
    <property type="entry name" value="COILED-COIL DOMAIN-CONTAINING PROTEIN 6"/>
    <property type="match status" value="1"/>
</dbReference>
<keyword evidence="2" id="KW-0175">Coiled coil</keyword>
<keyword evidence="5" id="KW-1185">Reference proteome</keyword>
<feature type="region of interest" description="Disordered" evidence="3">
    <location>
        <begin position="595"/>
        <end position="664"/>
    </location>
</feature>
<feature type="compositionally biased region" description="Low complexity" evidence="3">
    <location>
        <begin position="457"/>
        <end position="491"/>
    </location>
</feature>
<accession>A0A1M2V779</accession>
<dbReference type="OrthoDB" id="78858at2759"/>
<organism evidence="4 5">
    <name type="scientific">Trametes pubescens</name>
    <name type="common">White-rot fungus</name>
    <dbReference type="NCBI Taxonomy" id="154538"/>
    <lineage>
        <taxon>Eukaryota</taxon>
        <taxon>Fungi</taxon>
        <taxon>Dikarya</taxon>
        <taxon>Basidiomycota</taxon>
        <taxon>Agaricomycotina</taxon>
        <taxon>Agaricomycetes</taxon>
        <taxon>Polyporales</taxon>
        <taxon>Polyporaceae</taxon>
        <taxon>Trametes</taxon>
    </lineage>
</organism>
<proteinExistence type="predicted"/>
<evidence type="ECO:0000313" key="4">
    <source>
        <dbReference type="EMBL" id="OJT03435.1"/>
    </source>
</evidence>
<dbReference type="Proteomes" id="UP000184267">
    <property type="component" value="Unassembled WGS sequence"/>
</dbReference>
<feature type="compositionally biased region" description="Basic and acidic residues" evidence="3">
    <location>
        <begin position="649"/>
        <end position="658"/>
    </location>
</feature>
<feature type="compositionally biased region" description="Low complexity" evidence="3">
    <location>
        <begin position="428"/>
        <end position="443"/>
    </location>
</feature>
<feature type="compositionally biased region" description="Low complexity" evidence="3">
    <location>
        <begin position="311"/>
        <end position="320"/>
    </location>
</feature>
<comment type="caution">
    <text evidence="4">The sequence shown here is derived from an EMBL/GenBank/DDBJ whole genome shotgun (WGS) entry which is preliminary data.</text>
</comment>
<name>A0A1M2V779_TRAPU</name>
<evidence type="ECO:0000256" key="1">
    <source>
        <dbReference type="ARBA" id="ARBA00023125"/>
    </source>
</evidence>
<keyword evidence="1" id="KW-0238">DNA-binding</keyword>
<dbReference type="AlphaFoldDB" id="A0A1M2V779"/>
<dbReference type="InterPro" id="IPR010998">
    <property type="entry name" value="Integrase_recombinase_N"/>
</dbReference>
<sequence>MFAVSPLQPFVLADERITKWTSPHAAQFRQDLGSFLSPSASSRLFYIISEGLDVRTKKNYGAGLLRFTQFCDNLQVPESARMPASEALVAAFVATYVGSVRHDTIGSWLSGLAVWHAINGAKWPDGNILTYTKKGAKKVEPPPLAKRPPVTLEHMHALFAGLNLANTLGELIIPSRFGFDTEKHVTAGAEVGVQTLPSNVRYSVFHIPWTKMTKRDGANIILTANSDPTDPVTALLHHRVVNGGLPSGAPMFAFKTNGAAAGWAPMTRDWFLNRCNALREEKIELENVLEQESESHVNKLSREISALRLAQQQQQQQQQQHAGPSHANGNASPYDSRSTGLQLGYLLNGSGPAPAPDTILDALRRENEALRNRLVETEQDFVRLSRLNEVYREELIQHRRRLGLPVDNLIGLHQSDPYSQPTHRRSHSSASGSPSSSIHIPSAPNNRQASAVPIPRPSSQIRRPSNVISSESTTPLSHSPSSTSTSPFPFSPASNSPFPASYASAATNMTTPPSAAVSPPAFTIGAPRTLSYPLVPPPSLSSSFGSPAASLHQAIAVPRDHDGTPSPVESLNSRRSSFHRRGSFDRRVVETGSLRGRSANQTHSRRASVERGARIAETGVLVPRPRSGSISLPETVEDDDPPVAGNAFDRPDGDREKSTPQPPS</sequence>